<evidence type="ECO:0000313" key="3">
    <source>
        <dbReference type="Proteomes" id="UP001212821"/>
    </source>
</evidence>
<proteinExistence type="predicted"/>
<accession>A0ABY7Q304</accession>
<dbReference type="InterPro" id="IPR021122">
    <property type="entry name" value="RNA_ligase_dom_REL/Rnl2"/>
</dbReference>
<dbReference type="Pfam" id="PF09414">
    <property type="entry name" value="RNA_ligase"/>
    <property type="match status" value="1"/>
</dbReference>
<protein>
    <recommendedName>
        <fullName evidence="1">RNA ligase domain-containing protein</fullName>
    </recommendedName>
</protein>
<evidence type="ECO:0000259" key="1">
    <source>
        <dbReference type="Pfam" id="PF09414"/>
    </source>
</evidence>
<dbReference type="RefSeq" id="WP_270144112.1">
    <property type="nucleotide sequence ID" value="NZ_CP115450.1"/>
</dbReference>
<organism evidence="2 3">
    <name type="scientific">Kitasatospora cathayae</name>
    <dbReference type="NCBI Taxonomy" id="3004092"/>
    <lineage>
        <taxon>Bacteria</taxon>
        <taxon>Bacillati</taxon>
        <taxon>Actinomycetota</taxon>
        <taxon>Actinomycetes</taxon>
        <taxon>Kitasatosporales</taxon>
        <taxon>Streptomycetaceae</taxon>
        <taxon>Kitasatospora</taxon>
    </lineage>
</organism>
<reference evidence="3" key="1">
    <citation type="submission" date="2022-12" db="EMBL/GenBank/DDBJ databases">
        <authorList>
            <person name="Mo P."/>
        </authorList>
    </citation>
    <scope>NUCLEOTIDE SEQUENCE [LARGE SCALE GENOMIC DNA]</scope>
    <source>
        <strain evidence="3">HUAS 3-15</strain>
    </source>
</reference>
<evidence type="ECO:0000313" key="2">
    <source>
        <dbReference type="EMBL" id="WBP87027.1"/>
    </source>
</evidence>
<dbReference type="Proteomes" id="UP001212821">
    <property type="component" value="Chromosome"/>
</dbReference>
<keyword evidence="3" id="KW-1185">Reference proteome</keyword>
<dbReference type="SUPFAM" id="SSF56091">
    <property type="entry name" value="DNA ligase/mRNA capping enzyme, catalytic domain"/>
    <property type="match status" value="1"/>
</dbReference>
<name>A0ABY7Q304_9ACTN</name>
<gene>
    <name evidence="2" type="ORF">O1G21_15035</name>
</gene>
<dbReference type="EMBL" id="CP115450">
    <property type="protein sequence ID" value="WBP87027.1"/>
    <property type="molecule type" value="Genomic_DNA"/>
</dbReference>
<feature type="domain" description="RNA ligase" evidence="1">
    <location>
        <begin position="17"/>
        <end position="176"/>
    </location>
</feature>
<sequence>MTVEFTPWPKTKRLFRDITVTEKLDGTNAAVHIYENADAPGTYGIAAQSRNRIITPDLDNYGFARWVHENASALAELLGPGLHFGEWWGRGIQRGYGLDERRFSLFNTDYHRHTYAVIGGVEIQRVPVLYQGTFNEARIRSTLGRLAQYGSVAAPGFMNPEGVCVWHSQTRQVLKVTLDSNDAGKWELPPTN</sequence>